<dbReference type="Pfam" id="PF00460">
    <property type="entry name" value="Flg_bb_rod"/>
    <property type="match status" value="1"/>
</dbReference>
<dbReference type="EMBL" id="HG322949">
    <property type="protein sequence ID" value="CDG82545.1"/>
    <property type="molecule type" value="Genomic_DNA"/>
</dbReference>
<dbReference type="GO" id="GO:0009424">
    <property type="term" value="C:bacterial-type flagellum hook"/>
    <property type="evidence" value="ECO:0007669"/>
    <property type="project" value="TreeGrafter"/>
</dbReference>
<evidence type="ECO:0000259" key="7">
    <source>
        <dbReference type="Pfam" id="PF06429"/>
    </source>
</evidence>
<dbReference type="InterPro" id="IPR010930">
    <property type="entry name" value="Flg_bb/hook_C_dom"/>
</dbReference>
<feature type="domain" description="Flagellar basal body rod protein N-terminal" evidence="6">
    <location>
        <begin position="4"/>
        <end position="33"/>
    </location>
</feature>
<dbReference type="eggNOG" id="COG1749">
    <property type="taxonomic scope" value="Bacteria"/>
</dbReference>
<keyword evidence="4 5" id="KW-0975">Bacterial flagellum</keyword>
<dbReference type="InterPro" id="IPR011491">
    <property type="entry name" value="FlgE_D2"/>
</dbReference>
<evidence type="ECO:0000259" key="9">
    <source>
        <dbReference type="Pfam" id="PF22692"/>
    </source>
</evidence>
<comment type="subcellular location">
    <subcellularLocation>
        <location evidence="1 5">Bacterial flagellum basal body</location>
    </subcellularLocation>
</comment>
<evidence type="ECO:0000256" key="5">
    <source>
        <dbReference type="RuleBase" id="RU362116"/>
    </source>
</evidence>
<dbReference type="InterPro" id="IPR001444">
    <property type="entry name" value="Flag_bb_rod_N"/>
</dbReference>
<comment type="function">
    <text evidence="5">A flexible structure which links the flagellar filament to the drive apparatus in the basal body.</text>
</comment>
<dbReference type="InterPro" id="IPR053967">
    <property type="entry name" value="LlgE_F_G-like_D1"/>
</dbReference>
<sequence length="414" mass="42739">MSFDIALSGIQAINEQLNTTSNNIANAGTFGFKSSRANFSAMYAGSRPTGAEVGSLSQSINLGGGVLKTGRGLDAAIDGRGFFVSRDAQNTLSYSRVGIFKAGSDGYLVDSNGRKVQGYGTVPGSTALGPVGDLKIPTGQIPAQASTKLEYTTNLSAGWSVKTGTFNKGDSQTYNDSRTSQLYDSLGVAHTLNQYFVKTGANTVEVHYTLDNTAVGGVTQLAFDTRGQLATINGNGPTNPPPTPVPADYQPTFATVPLTSGAIAGANPITLAINYNGSTQYAGDTSISANKWDGSTSGTYTGVELASDGSLVASYSNGSKQNVGTIALATFADEAALTAVSDTSWVASAASGNALYDRPGVGMSAKLSTNSLEQSNVDITSELVGLMTSQRNYQANSKVISTESAMMQSLMQAL</sequence>
<accession>W0V4N5</accession>
<protein>
    <recommendedName>
        <fullName evidence="3 5">Flagellar hook protein FlgE</fullName>
    </recommendedName>
</protein>
<evidence type="ECO:0000256" key="4">
    <source>
        <dbReference type="ARBA" id="ARBA00023143"/>
    </source>
</evidence>
<feature type="domain" description="Flagellar hook protein FlgE D2" evidence="8">
    <location>
        <begin position="162"/>
        <end position="294"/>
    </location>
</feature>
<feature type="domain" description="Flagellar hook protein FlgE/F/G-like D1" evidence="9">
    <location>
        <begin position="76"/>
        <end position="134"/>
    </location>
</feature>
<evidence type="ECO:0000256" key="2">
    <source>
        <dbReference type="ARBA" id="ARBA00009677"/>
    </source>
</evidence>
<comment type="similarity">
    <text evidence="2 5">Belongs to the flagella basal body rod proteins family.</text>
</comment>
<dbReference type="Proteomes" id="UP000027604">
    <property type="component" value="Chromosome I"/>
</dbReference>
<name>W0V4N5_9BURK</name>
<feature type="domain" description="Flagellar basal-body/hook protein C-terminal" evidence="7">
    <location>
        <begin position="370"/>
        <end position="412"/>
    </location>
</feature>
<dbReference type="KEGG" id="jag:GJA_1909"/>
<reference evidence="10" key="1">
    <citation type="journal article" date="2015" name="Genome Announc.">
        <title>Genome Sequence of Mushroom Soft-Rot Pathogen Janthinobacterium agaricidamnosum.</title>
        <authorList>
            <person name="Graupner K."/>
            <person name="Lackner G."/>
            <person name="Hertweck C."/>
        </authorList>
    </citation>
    <scope>NUCLEOTIDE SEQUENCE [LARGE SCALE GENOMIC DNA]</scope>
    <source>
        <strain evidence="10">DSM 9628</strain>
    </source>
</reference>
<evidence type="ECO:0000259" key="6">
    <source>
        <dbReference type="Pfam" id="PF00460"/>
    </source>
</evidence>
<evidence type="ECO:0000313" key="10">
    <source>
        <dbReference type="EMBL" id="CDG82545.1"/>
    </source>
</evidence>
<dbReference type="OrthoDB" id="8578401at2"/>
<evidence type="ECO:0000256" key="1">
    <source>
        <dbReference type="ARBA" id="ARBA00004117"/>
    </source>
</evidence>
<dbReference type="PANTHER" id="PTHR30435:SF1">
    <property type="entry name" value="FLAGELLAR HOOK PROTEIN FLGE"/>
    <property type="match status" value="1"/>
</dbReference>
<dbReference type="HOGENOM" id="CLU_013687_2_0_4"/>
<dbReference type="SUPFAM" id="SSF117143">
    <property type="entry name" value="Flagellar hook protein flgE"/>
    <property type="match status" value="1"/>
</dbReference>
<dbReference type="GO" id="GO:0005829">
    <property type="term" value="C:cytosol"/>
    <property type="evidence" value="ECO:0007669"/>
    <property type="project" value="TreeGrafter"/>
</dbReference>
<dbReference type="PANTHER" id="PTHR30435">
    <property type="entry name" value="FLAGELLAR PROTEIN"/>
    <property type="match status" value="1"/>
</dbReference>
<dbReference type="Gene3D" id="2.60.98.20">
    <property type="entry name" value="Flagellar hook protein FlgE"/>
    <property type="match status" value="1"/>
</dbReference>
<dbReference type="InterPro" id="IPR037925">
    <property type="entry name" value="FlgE/F/G-like"/>
</dbReference>
<dbReference type="Pfam" id="PF07559">
    <property type="entry name" value="FlgE_D2"/>
    <property type="match status" value="1"/>
</dbReference>
<dbReference type="NCBIfam" id="TIGR03506">
    <property type="entry name" value="FlgEFG_subfam"/>
    <property type="match status" value="1"/>
</dbReference>
<gene>
    <name evidence="10" type="ORF">GJA_1909</name>
</gene>
<dbReference type="Pfam" id="PF22692">
    <property type="entry name" value="LlgE_F_G_D1"/>
    <property type="match status" value="1"/>
</dbReference>
<dbReference type="InterPro" id="IPR020013">
    <property type="entry name" value="Flagellar_FlgE/F/G"/>
</dbReference>
<dbReference type="GO" id="GO:0071978">
    <property type="term" value="P:bacterial-type flagellum-dependent swarming motility"/>
    <property type="evidence" value="ECO:0007669"/>
    <property type="project" value="TreeGrafter"/>
</dbReference>
<proteinExistence type="inferred from homology"/>
<evidence type="ECO:0000256" key="3">
    <source>
        <dbReference type="ARBA" id="ARBA00019015"/>
    </source>
</evidence>
<dbReference type="InterPro" id="IPR037058">
    <property type="entry name" value="Falgellar_hook_FlgE_sf"/>
</dbReference>
<dbReference type="RefSeq" id="WP_038491133.1">
    <property type="nucleotide sequence ID" value="NZ_BCTH01000004.1"/>
</dbReference>
<dbReference type="STRING" id="1349767.GJA_1909"/>
<organism evidence="10 11">
    <name type="scientific">Janthinobacterium agaricidamnosum NBRC 102515 = DSM 9628</name>
    <dbReference type="NCBI Taxonomy" id="1349767"/>
    <lineage>
        <taxon>Bacteria</taxon>
        <taxon>Pseudomonadati</taxon>
        <taxon>Pseudomonadota</taxon>
        <taxon>Betaproteobacteria</taxon>
        <taxon>Burkholderiales</taxon>
        <taxon>Oxalobacteraceae</taxon>
        <taxon>Janthinobacterium</taxon>
    </lineage>
</organism>
<evidence type="ECO:0000259" key="8">
    <source>
        <dbReference type="Pfam" id="PF07559"/>
    </source>
</evidence>
<dbReference type="PATRIC" id="fig|1349767.4.peg.3679"/>
<keyword evidence="11" id="KW-1185">Reference proteome</keyword>
<evidence type="ECO:0000313" key="11">
    <source>
        <dbReference type="Proteomes" id="UP000027604"/>
    </source>
</evidence>
<dbReference type="AlphaFoldDB" id="W0V4N5"/>
<dbReference type="Pfam" id="PF06429">
    <property type="entry name" value="Flg_bbr_C"/>
    <property type="match status" value="1"/>
</dbReference>
<dbReference type="GO" id="GO:0009425">
    <property type="term" value="C:bacterial-type flagellum basal body"/>
    <property type="evidence" value="ECO:0007669"/>
    <property type="project" value="UniProtKB-SubCell"/>
</dbReference>